<gene>
    <name evidence="1" type="ORF">DB43_GP00060</name>
</gene>
<comment type="caution">
    <text evidence="1">The sequence shown here is derived from an EMBL/GenBank/DDBJ whole genome shotgun (WGS) entry which is preliminary data.</text>
</comment>
<proteinExistence type="predicted"/>
<dbReference type="InterPro" id="IPR011989">
    <property type="entry name" value="ARM-like"/>
</dbReference>
<accession>A0A0C1E7T9</accession>
<dbReference type="Gene3D" id="1.25.10.10">
    <property type="entry name" value="Leucine-rich Repeat Variant"/>
    <property type="match status" value="3"/>
</dbReference>
<dbReference type="OMA" id="HVRITAY"/>
<reference evidence="1 2" key="1">
    <citation type="journal article" date="2014" name="Mol. Biol. Evol.">
        <title>Massive expansion of Ubiquitination-related gene families within the Chlamydiae.</title>
        <authorList>
            <person name="Domman D."/>
            <person name="Collingro A."/>
            <person name="Lagkouvardos I."/>
            <person name="Gehre L."/>
            <person name="Weinmaier T."/>
            <person name="Rattei T."/>
            <person name="Subtil A."/>
            <person name="Horn M."/>
        </authorList>
    </citation>
    <scope>NUCLEOTIDE SEQUENCE [LARGE SCALE GENOMIC DNA]</scope>
    <source>
        <strain evidence="1 2">OEW1</strain>
    </source>
</reference>
<dbReference type="SUPFAM" id="SSF48452">
    <property type="entry name" value="TPR-like"/>
    <property type="match status" value="1"/>
</dbReference>
<dbReference type="Proteomes" id="UP000031307">
    <property type="component" value="Unassembled WGS sequence"/>
</dbReference>
<evidence type="ECO:0008006" key="3">
    <source>
        <dbReference type="Google" id="ProtNLM"/>
    </source>
</evidence>
<evidence type="ECO:0000313" key="2">
    <source>
        <dbReference type="Proteomes" id="UP000031307"/>
    </source>
</evidence>
<dbReference type="Pfam" id="PF13646">
    <property type="entry name" value="HEAT_2"/>
    <property type="match status" value="1"/>
</dbReference>
<dbReference type="SUPFAM" id="SSF48371">
    <property type="entry name" value="ARM repeat"/>
    <property type="match status" value="1"/>
</dbReference>
<dbReference type="EMBL" id="JSAM01000085">
    <property type="protein sequence ID" value="KIA77277.1"/>
    <property type="molecule type" value="Genomic_DNA"/>
</dbReference>
<dbReference type="RefSeq" id="WP_006341989.1">
    <property type="nucleotide sequence ID" value="NZ_BAWW01000039.1"/>
</dbReference>
<evidence type="ECO:0000313" key="1">
    <source>
        <dbReference type="EMBL" id="KIA77277.1"/>
    </source>
</evidence>
<dbReference type="InterPro" id="IPR016024">
    <property type="entry name" value="ARM-type_fold"/>
</dbReference>
<dbReference type="InterPro" id="IPR011990">
    <property type="entry name" value="TPR-like_helical_dom_sf"/>
</dbReference>
<sequence>MKCIFFALALCLYSSQILSSQEWSEDIIVKRIHAHLVLNDTDEACSEALQGIQAFPHSIPIHKAYIHALSAKGDEKEILAIWKAYQQLAPDRDSRQISEEIAWGVIHKGAASSSPIIRVISLLAAFFSQDARGVSLLARHFNDSNAFIRRAIVELSANMRDDILCKNILLVLRQEKNWKVYQEAIQAAGEMKIFDAKPDLIKILTDDKSMLEEKISAAIALSTMVESISHEQLHELVRSNRVGLRLLACQLVYRWSLIDELDEMLYLTTDSHAQVRAIALQVLGLLGRTEKYREQTIRSALRLVNDRDPEVVIPAAWILVLTEHPQGEIVFKQLLKNPEQEIQVKAAGALSSTGKYGIPLLQYALRRDNAPFVRLNAALGLIHQQIDVEKACAILEEGLKEHPERWMWEEFGVFKALAASTIKHDEDIPCYPESVDQSTRLEILNILAIMESPKAQEAIKHFLKEKRWGVSGMASILLLTEGDEEALSIIETLIDDPDPQIHIQAALILALWGRGEKAINTLQAAYPQASRDLKEKILEGLGRVGSETSIPFLIEQLEEPFQSLRIIAASSLLQCLYH</sequence>
<dbReference type="AlphaFoldDB" id="A0A0C1E7T9"/>
<organism evidence="1 2">
    <name type="scientific">Parachlamydia acanthamoebae</name>
    <dbReference type="NCBI Taxonomy" id="83552"/>
    <lineage>
        <taxon>Bacteria</taxon>
        <taxon>Pseudomonadati</taxon>
        <taxon>Chlamydiota</taxon>
        <taxon>Chlamydiia</taxon>
        <taxon>Parachlamydiales</taxon>
        <taxon>Parachlamydiaceae</taxon>
        <taxon>Parachlamydia</taxon>
    </lineage>
</organism>
<name>A0A0C1E7T9_9BACT</name>
<protein>
    <recommendedName>
        <fullName evidence="3">HEAT repeat domain-containing protein</fullName>
    </recommendedName>
</protein>
<dbReference type="PATRIC" id="fig|83552.4.peg.1571"/>